<feature type="compositionally biased region" description="Polar residues" evidence="1">
    <location>
        <begin position="87"/>
        <end position="103"/>
    </location>
</feature>
<feature type="region of interest" description="Disordered" evidence="1">
    <location>
        <begin position="69"/>
        <end position="103"/>
    </location>
</feature>
<reference evidence="3 4" key="1">
    <citation type="submission" date="2019-04" db="EMBL/GenBank/DDBJ databases">
        <authorList>
            <person name="Alioto T."/>
            <person name="Alioto T."/>
        </authorList>
    </citation>
    <scope>NUCLEOTIDE SEQUENCE [LARGE SCALE GENOMIC DNA]</scope>
</reference>
<name>A0A5E4BQ28_MARMO</name>
<dbReference type="Proteomes" id="UP000335636">
    <property type="component" value="Unassembled WGS sequence"/>
</dbReference>
<sequence length="137" mass="15213">MVKRAFLWRKGEPLQDHRRAPPHLMEDSRFEPDFQDLRKTHTKIGENHTPYLMVYQFVELGIEMCQAGAPSLSHTSSPGSVLGPADTASTGQPPSLAQVPCSHSWSSQHSTLLDLPAQCGGAHLRLQEAERKTSQEN</sequence>
<keyword evidence="4" id="KW-1185">Reference proteome</keyword>
<evidence type="ECO:0000256" key="1">
    <source>
        <dbReference type="SAM" id="MobiDB-lite"/>
    </source>
</evidence>
<dbReference type="Proteomes" id="UP000662637">
    <property type="component" value="Unassembled WGS sequence"/>
</dbReference>
<proteinExistence type="predicted"/>
<evidence type="ECO:0000313" key="3">
    <source>
        <dbReference type="EMBL" id="VTJ70999.1"/>
    </source>
</evidence>
<gene>
    <name evidence="2" type="ORF">GHT09_006838</name>
    <name evidence="3" type="ORF">MONAX_5E040857</name>
</gene>
<evidence type="ECO:0000313" key="4">
    <source>
        <dbReference type="Proteomes" id="UP000335636"/>
    </source>
</evidence>
<protein>
    <submittedName>
        <fullName evidence="3">Uncharacterized protein</fullName>
    </submittedName>
</protein>
<evidence type="ECO:0000313" key="2">
    <source>
        <dbReference type="EMBL" id="KAF7481881.1"/>
    </source>
</evidence>
<dbReference type="AlphaFoldDB" id="A0A5E4BQ28"/>
<organism evidence="3 4">
    <name type="scientific">Marmota monax</name>
    <name type="common">Woodchuck</name>
    <dbReference type="NCBI Taxonomy" id="9995"/>
    <lineage>
        <taxon>Eukaryota</taxon>
        <taxon>Metazoa</taxon>
        <taxon>Chordata</taxon>
        <taxon>Craniata</taxon>
        <taxon>Vertebrata</taxon>
        <taxon>Euteleostomi</taxon>
        <taxon>Mammalia</taxon>
        <taxon>Eutheria</taxon>
        <taxon>Euarchontoglires</taxon>
        <taxon>Glires</taxon>
        <taxon>Rodentia</taxon>
        <taxon>Sciuromorpha</taxon>
        <taxon>Sciuridae</taxon>
        <taxon>Xerinae</taxon>
        <taxon>Marmotini</taxon>
        <taxon>Marmota</taxon>
    </lineage>
</organism>
<dbReference type="EMBL" id="WJEC01000663">
    <property type="protein sequence ID" value="KAF7481881.1"/>
    <property type="molecule type" value="Genomic_DNA"/>
</dbReference>
<dbReference type="EMBL" id="CABDUW010000533">
    <property type="protein sequence ID" value="VTJ70999.1"/>
    <property type="molecule type" value="Genomic_DNA"/>
</dbReference>
<accession>A0A5E4BQ28</accession>
<reference evidence="2" key="2">
    <citation type="submission" date="2020-08" db="EMBL/GenBank/DDBJ databases">
        <authorList>
            <person name="Shumante A."/>
            <person name="Zimin A.V."/>
            <person name="Puiu D."/>
            <person name="Salzberg S.L."/>
        </authorList>
    </citation>
    <scope>NUCLEOTIDE SEQUENCE</scope>
    <source>
        <strain evidence="2">WC2-LM</strain>
        <tissue evidence="2">Liver</tissue>
    </source>
</reference>